<evidence type="ECO:0000256" key="3">
    <source>
        <dbReference type="ARBA" id="ARBA00023125"/>
    </source>
</evidence>
<dbReference type="GO" id="GO:0000976">
    <property type="term" value="F:transcription cis-regulatory region binding"/>
    <property type="evidence" value="ECO:0007669"/>
    <property type="project" value="TreeGrafter"/>
</dbReference>
<dbReference type="PRINTS" id="PR00039">
    <property type="entry name" value="HTHLYSR"/>
</dbReference>
<dbReference type="Gene3D" id="3.40.190.290">
    <property type="match status" value="1"/>
</dbReference>
<evidence type="ECO:0000259" key="5">
    <source>
        <dbReference type="PROSITE" id="PS50931"/>
    </source>
</evidence>
<dbReference type="RefSeq" id="WP_273265395.1">
    <property type="nucleotide sequence ID" value="NZ_JAAZVV010000020.1"/>
</dbReference>
<evidence type="ECO:0000256" key="1">
    <source>
        <dbReference type="ARBA" id="ARBA00009437"/>
    </source>
</evidence>
<keyword evidence="2" id="KW-0805">Transcription regulation</keyword>
<dbReference type="SUPFAM" id="SSF46785">
    <property type="entry name" value="Winged helix' DNA-binding domain"/>
    <property type="match status" value="1"/>
</dbReference>
<evidence type="ECO:0000313" key="7">
    <source>
        <dbReference type="Proteomes" id="UP000262325"/>
    </source>
</evidence>
<dbReference type="NCBIfam" id="NF040786">
    <property type="entry name" value="LysR_Sec_metab"/>
    <property type="match status" value="1"/>
</dbReference>
<proteinExistence type="inferred from homology"/>
<evidence type="ECO:0000256" key="2">
    <source>
        <dbReference type="ARBA" id="ARBA00023015"/>
    </source>
</evidence>
<dbReference type="GO" id="GO:0003700">
    <property type="term" value="F:DNA-binding transcription factor activity"/>
    <property type="evidence" value="ECO:0007669"/>
    <property type="project" value="InterPro"/>
</dbReference>
<dbReference type="SUPFAM" id="SSF53850">
    <property type="entry name" value="Periplasmic binding protein-like II"/>
    <property type="match status" value="1"/>
</dbReference>
<dbReference type="InterPro" id="IPR036388">
    <property type="entry name" value="WH-like_DNA-bd_sf"/>
</dbReference>
<evidence type="ECO:0000313" key="6">
    <source>
        <dbReference type="EMBL" id="HCW93182.1"/>
    </source>
</evidence>
<evidence type="ECO:0000256" key="4">
    <source>
        <dbReference type="ARBA" id="ARBA00023163"/>
    </source>
</evidence>
<dbReference type="PANTHER" id="PTHR30126">
    <property type="entry name" value="HTH-TYPE TRANSCRIPTIONAL REGULATOR"/>
    <property type="match status" value="1"/>
</dbReference>
<sequence>MDFKQVEAFVFVAKYKSFSRAAEKLLLSQPTVSTHINTLEDNLGVKLFDRLSKEVVLTEAGQLFYPYAVDMMDLRERSHESIKEFLNEISGNLRIGTSTIIAEYILPEVIKNFKESYAKTYFNFTVNNSQTIIQRIADGILDLAIVTRKIPKKDLEYKLFMKDRIVLAVYPGHPLYKRDNVFVEEILKEEFIIREIGSGTRAAVEHSLKQKGYDFDSLNSSATFATTHAVIQAVKSGLGIAFASETALDNKSCASEVKSVPITDLVVEKDIYIVYNKRKSTKKLLKQFLGTLMAYER</sequence>
<dbReference type="InterPro" id="IPR005119">
    <property type="entry name" value="LysR_subst-bd"/>
</dbReference>
<dbReference type="PROSITE" id="PS50931">
    <property type="entry name" value="HTH_LYSR"/>
    <property type="match status" value="1"/>
</dbReference>
<dbReference type="EMBL" id="DPPF01000115">
    <property type="protein sequence ID" value="HCW93182.1"/>
    <property type="molecule type" value="Genomic_DNA"/>
</dbReference>
<accession>A0A3D5QDE5</accession>
<dbReference type="Pfam" id="PF03466">
    <property type="entry name" value="LysR_substrate"/>
    <property type="match status" value="1"/>
</dbReference>
<feature type="domain" description="HTH lysR-type" evidence="5">
    <location>
        <begin position="1"/>
        <end position="58"/>
    </location>
</feature>
<protein>
    <submittedName>
        <fullName evidence="6">LysR family transcriptional regulator</fullName>
    </submittedName>
</protein>
<dbReference type="InterPro" id="IPR036390">
    <property type="entry name" value="WH_DNA-bd_sf"/>
</dbReference>
<dbReference type="Gene3D" id="1.10.10.10">
    <property type="entry name" value="Winged helix-like DNA-binding domain superfamily/Winged helix DNA-binding domain"/>
    <property type="match status" value="1"/>
</dbReference>
<dbReference type="AlphaFoldDB" id="A0A3D5QDE5"/>
<comment type="caution">
    <text evidence="6">The sequence shown here is derived from an EMBL/GenBank/DDBJ whole genome shotgun (WGS) entry which is preliminary data.</text>
</comment>
<keyword evidence="3" id="KW-0238">DNA-binding</keyword>
<comment type="similarity">
    <text evidence="1">Belongs to the LysR transcriptional regulatory family.</text>
</comment>
<dbReference type="Pfam" id="PF00126">
    <property type="entry name" value="HTH_1"/>
    <property type="match status" value="1"/>
</dbReference>
<name>A0A3D5QDE5_FLESI</name>
<dbReference type="InterPro" id="IPR047788">
    <property type="entry name" value="LysR-like_Sec_metab"/>
</dbReference>
<keyword evidence="4" id="KW-0804">Transcription</keyword>
<dbReference type="PANTHER" id="PTHR30126:SF64">
    <property type="entry name" value="HTH-TYPE TRANSCRIPTIONAL REGULATOR CITR"/>
    <property type="match status" value="1"/>
</dbReference>
<gene>
    <name evidence="6" type="ORF">DHM44_05830</name>
</gene>
<reference evidence="6 7" key="1">
    <citation type="journal article" date="2018" name="Nat. Biotechnol.">
        <title>A standardized bacterial taxonomy based on genome phylogeny substantially revises the tree of life.</title>
        <authorList>
            <person name="Parks D.H."/>
            <person name="Chuvochina M."/>
            <person name="Waite D.W."/>
            <person name="Rinke C."/>
            <person name="Skarshewski A."/>
            <person name="Chaumeil P.A."/>
            <person name="Hugenholtz P."/>
        </authorList>
    </citation>
    <scope>NUCLEOTIDE SEQUENCE [LARGE SCALE GENOMIC DNA]</scope>
    <source>
        <strain evidence="6">UBA8672</strain>
    </source>
</reference>
<dbReference type="Proteomes" id="UP000262325">
    <property type="component" value="Unassembled WGS sequence"/>
</dbReference>
<dbReference type="InterPro" id="IPR000847">
    <property type="entry name" value="LysR_HTH_N"/>
</dbReference>
<organism evidence="6 7">
    <name type="scientific">Flexistipes sinusarabici</name>
    <dbReference type="NCBI Taxonomy" id="2352"/>
    <lineage>
        <taxon>Bacteria</taxon>
        <taxon>Pseudomonadati</taxon>
        <taxon>Deferribacterota</taxon>
        <taxon>Deferribacteres</taxon>
        <taxon>Deferribacterales</taxon>
        <taxon>Flexistipitaceae</taxon>
        <taxon>Flexistipes</taxon>
    </lineage>
</organism>
<dbReference type="FunFam" id="1.10.10.10:FF:000001">
    <property type="entry name" value="LysR family transcriptional regulator"/>
    <property type="match status" value="1"/>
</dbReference>